<keyword evidence="1" id="KW-0732">Signal</keyword>
<reference evidence="2" key="1">
    <citation type="submission" date="2019-12" db="EMBL/GenBank/DDBJ databases">
        <title>Genome sequence of Babesia ovis.</title>
        <authorList>
            <person name="Yamagishi J."/>
            <person name="Sevinc F."/>
            <person name="Xuan X."/>
        </authorList>
    </citation>
    <scope>NUCLEOTIDE SEQUENCE</scope>
    <source>
        <strain evidence="2">Selcuk</strain>
    </source>
</reference>
<evidence type="ECO:0000313" key="2">
    <source>
        <dbReference type="EMBL" id="GFE53774.1"/>
    </source>
</evidence>
<feature type="chain" id="PRO_5040963425" evidence="1">
    <location>
        <begin position="19"/>
        <end position="309"/>
    </location>
</feature>
<evidence type="ECO:0000313" key="3">
    <source>
        <dbReference type="Proteomes" id="UP001057455"/>
    </source>
</evidence>
<proteinExistence type="predicted"/>
<protein>
    <submittedName>
        <fullName evidence="2">Uncharacterized protein</fullName>
    </submittedName>
</protein>
<evidence type="ECO:0000256" key="1">
    <source>
        <dbReference type="SAM" id="SignalP"/>
    </source>
</evidence>
<gene>
    <name evidence="2" type="ORF">BaOVIS_011780</name>
</gene>
<feature type="signal peptide" evidence="1">
    <location>
        <begin position="1"/>
        <end position="18"/>
    </location>
</feature>
<dbReference type="EMBL" id="BLIY01000007">
    <property type="protein sequence ID" value="GFE53774.1"/>
    <property type="molecule type" value="Genomic_DNA"/>
</dbReference>
<keyword evidence="3" id="KW-1185">Reference proteome</keyword>
<name>A0A9W5WUE1_BABOV</name>
<accession>A0A9W5WUE1</accession>
<sequence length="309" mass="34410">MVAWIVLIAGIVVPLVHGHAPPKAVCKMAAPGGLSKLNDVMNALNNNVGRKLNVVKRFNLGNLDLKCSVRSPDVDPYSKCGTQLIPINVRRAGGLANIQEAGIENLIDEVNLEATVDFDAKRIANARVSVDLPNTLKYVTSGKGGIFRTGKIDLVDTLRRIDFVYKHADMIAHAGYNMRNNETTIEVLKRLEDLYVLHGKYVHVTPKLELILDRGISPKTNFCLGIERGGDSITPVIYPLQKRFEVMAEKTITDGIKAGVYWSMDNRVFVNLSLSFPWGKSGWQTLAFRFVFPEILRSHVHMLNELYIS</sequence>
<organism evidence="2 3">
    <name type="scientific">Babesia ovis</name>
    <dbReference type="NCBI Taxonomy" id="5869"/>
    <lineage>
        <taxon>Eukaryota</taxon>
        <taxon>Sar</taxon>
        <taxon>Alveolata</taxon>
        <taxon>Apicomplexa</taxon>
        <taxon>Aconoidasida</taxon>
        <taxon>Piroplasmida</taxon>
        <taxon>Babesiidae</taxon>
        <taxon>Babesia</taxon>
    </lineage>
</organism>
<dbReference type="AlphaFoldDB" id="A0A9W5WUE1"/>
<dbReference type="OrthoDB" id="363898at2759"/>
<dbReference type="Proteomes" id="UP001057455">
    <property type="component" value="Unassembled WGS sequence"/>
</dbReference>
<comment type="caution">
    <text evidence="2">The sequence shown here is derived from an EMBL/GenBank/DDBJ whole genome shotgun (WGS) entry which is preliminary data.</text>
</comment>